<keyword evidence="1" id="KW-1133">Transmembrane helix</keyword>
<feature type="transmembrane region" description="Helical" evidence="1">
    <location>
        <begin position="56"/>
        <end position="81"/>
    </location>
</feature>
<comment type="caution">
    <text evidence="2">The sequence shown here is derived from an EMBL/GenBank/DDBJ whole genome shotgun (WGS) entry which is preliminary data.</text>
</comment>
<proteinExistence type="predicted"/>
<gene>
    <name evidence="2" type="ORF">DAERI_070053</name>
</gene>
<name>A0A2I9DYR2_9DEIO</name>
<dbReference type="AlphaFoldDB" id="A0A2I9DYR2"/>
<dbReference type="RefSeq" id="WP_133162016.1">
    <property type="nucleotide sequence ID" value="NZ_BFAG01000007.1"/>
</dbReference>
<protein>
    <submittedName>
        <fullName evidence="2">Uncharacterized protein</fullName>
    </submittedName>
</protein>
<dbReference type="OrthoDB" id="10005207at2"/>
<evidence type="ECO:0000256" key="1">
    <source>
        <dbReference type="SAM" id="Phobius"/>
    </source>
</evidence>
<keyword evidence="1" id="KW-0472">Membrane</keyword>
<dbReference type="Proteomes" id="UP000236569">
    <property type="component" value="Unassembled WGS sequence"/>
</dbReference>
<evidence type="ECO:0000313" key="3">
    <source>
        <dbReference type="Proteomes" id="UP000236569"/>
    </source>
</evidence>
<dbReference type="EMBL" id="BFAG01000007">
    <property type="protein sequence ID" value="GBF06055.1"/>
    <property type="molecule type" value="Genomic_DNA"/>
</dbReference>
<feature type="transmembrane region" description="Helical" evidence="1">
    <location>
        <begin position="93"/>
        <end position="109"/>
    </location>
</feature>
<feature type="transmembrane region" description="Helical" evidence="1">
    <location>
        <begin position="20"/>
        <end position="44"/>
    </location>
</feature>
<sequence length="148" mass="15381">MTRPVPVPLLGWLARLARQLALTLLAAVLTTLTAATLLTGAWLILDSAGALADAPYAWLGLFMVTLAFGSPGAVLFGLLVAPVAARAGRMHPGWLWLVSAAGGGALVLLTTNIRFALLGVLGGLFYAALEHQLTGWAEQRTGRRGTPG</sequence>
<accession>A0A2I9DYR2</accession>
<reference evidence="3" key="1">
    <citation type="submission" date="2018-01" db="EMBL/GenBank/DDBJ databases">
        <title>Draft Genome Sequence of the Radioresistant Bacterium Deinococcus aerius TR0125, Isolated from the Higher Atmosphere above Japan.</title>
        <authorList>
            <person name="Satoh K."/>
            <person name="Arai H."/>
            <person name="Sanzen T."/>
            <person name="Kawaguchi Y."/>
            <person name="Hayashi H."/>
            <person name="Yokobori S."/>
            <person name="Yamagishi A."/>
            <person name="Oono Y."/>
            <person name="Narumi I."/>
        </authorList>
    </citation>
    <scope>NUCLEOTIDE SEQUENCE [LARGE SCALE GENOMIC DNA]</scope>
    <source>
        <strain evidence="3">TR0125</strain>
    </source>
</reference>
<organism evidence="2 3">
    <name type="scientific">Deinococcus aerius</name>
    <dbReference type="NCBI Taxonomy" id="200253"/>
    <lineage>
        <taxon>Bacteria</taxon>
        <taxon>Thermotogati</taxon>
        <taxon>Deinococcota</taxon>
        <taxon>Deinococci</taxon>
        <taxon>Deinococcales</taxon>
        <taxon>Deinococcaceae</taxon>
        <taxon>Deinococcus</taxon>
    </lineage>
</organism>
<evidence type="ECO:0000313" key="2">
    <source>
        <dbReference type="EMBL" id="GBF06055.1"/>
    </source>
</evidence>
<keyword evidence="3" id="KW-1185">Reference proteome</keyword>
<keyword evidence="1" id="KW-0812">Transmembrane</keyword>